<keyword evidence="3" id="KW-1185">Reference proteome</keyword>
<reference evidence="4" key="1">
    <citation type="submission" date="2025-08" db="UniProtKB">
        <authorList>
            <consortium name="RefSeq"/>
        </authorList>
    </citation>
    <scope>IDENTIFICATION</scope>
</reference>
<keyword evidence="2" id="KW-1133">Transmembrane helix</keyword>
<protein>
    <submittedName>
        <fullName evidence="4">Uncharacterized protein LOC101864477</fullName>
    </submittedName>
</protein>
<evidence type="ECO:0000313" key="4">
    <source>
        <dbReference type="RefSeq" id="XP_035827918.1"/>
    </source>
</evidence>
<feature type="region of interest" description="Disordered" evidence="1">
    <location>
        <begin position="1"/>
        <end position="96"/>
    </location>
</feature>
<keyword evidence="2" id="KW-0812">Transmembrane</keyword>
<feature type="transmembrane region" description="Helical" evidence="2">
    <location>
        <begin position="305"/>
        <end position="324"/>
    </location>
</feature>
<accession>A0ABM1VZS5</accession>
<name>A0ABM1VZS5_APLCA</name>
<evidence type="ECO:0000256" key="2">
    <source>
        <dbReference type="SAM" id="Phobius"/>
    </source>
</evidence>
<dbReference type="Proteomes" id="UP000694888">
    <property type="component" value="Unplaced"/>
</dbReference>
<evidence type="ECO:0000313" key="3">
    <source>
        <dbReference type="Proteomes" id="UP000694888"/>
    </source>
</evidence>
<feature type="compositionally biased region" description="Basic and acidic residues" evidence="1">
    <location>
        <begin position="64"/>
        <end position="79"/>
    </location>
</feature>
<feature type="compositionally biased region" description="Low complexity" evidence="1">
    <location>
        <begin position="81"/>
        <end position="93"/>
    </location>
</feature>
<proteinExistence type="predicted"/>
<dbReference type="RefSeq" id="XP_035827918.1">
    <property type="nucleotide sequence ID" value="XM_035972025.1"/>
</dbReference>
<gene>
    <name evidence="4" type="primary">LOC101864477</name>
</gene>
<keyword evidence="2" id="KW-0472">Membrane</keyword>
<organism evidence="3 4">
    <name type="scientific">Aplysia californica</name>
    <name type="common">California sea hare</name>
    <dbReference type="NCBI Taxonomy" id="6500"/>
    <lineage>
        <taxon>Eukaryota</taxon>
        <taxon>Metazoa</taxon>
        <taxon>Spiralia</taxon>
        <taxon>Lophotrochozoa</taxon>
        <taxon>Mollusca</taxon>
        <taxon>Gastropoda</taxon>
        <taxon>Heterobranchia</taxon>
        <taxon>Euthyneura</taxon>
        <taxon>Tectipleura</taxon>
        <taxon>Aplysiida</taxon>
        <taxon>Aplysioidea</taxon>
        <taxon>Aplysiidae</taxon>
        <taxon>Aplysia</taxon>
    </lineage>
</organism>
<dbReference type="GeneID" id="101864477"/>
<evidence type="ECO:0000256" key="1">
    <source>
        <dbReference type="SAM" id="MobiDB-lite"/>
    </source>
</evidence>
<sequence>MDEAKETHPGSEQSPVAAVIEPKKSTAFSIRDLLGLKSHHQQQQQQHRQHQSYHRSQNGNENNGQKDGESTLDVQRDENSSSDSSSSRISVDSNGNNVILVEDKHYRPFEHDSIGTRHGDHESIGEGVCDIINEKCRDACGNSKTSHLEELKVCVKSPETATPEVSGSNISAGIFSPVGISELKPARARTPGDVRDTVDSRPAREQHRLSLMSMGVRSSQGVMGVSDHSLENDPRWRGARMDAIHGQHSGQQMINFNIFSTGHGNRDLFGCADSADKSGVESPVFEHLHLPGQGKKKKKKRRHRYGIITLTICTFVYLFIPVFICLVDCEALVEPLLRLVNYSPVLHNRTRLSVVRVSSLSPRLLL</sequence>